<name>A0A8X6JP21_9ARAC</name>
<evidence type="ECO:0000313" key="2">
    <source>
        <dbReference type="EMBL" id="GFS48237.1"/>
    </source>
</evidence>
<feature type="region of interest" description="Disordered" evidence="1">
    <location>
        <begin position="173"/>
        <end position="192"/>
    </location>
</feature>
<keyword evidence="3" id="KW-1185">Reference proteome</keyword>
<dbReference type="OrthoDB" id="6593055at2759"/>
<evidence type="ECO:0000313" key="3">
    <source>
        <dbReference type="Proteomes" id="UP000886998"/>
    </source>
</evidence>
<dbReference type="Proteomes" id="UP000886998">
    <property type="component" value="Unassembled WGS sequence"/>
</dbReference>
<feature type="region of interest" description="Disordered" evidence="1">
    <location>
        <begin position="101"/>
        <end position="138"/>
    </location>
</feature>
<dbReference type="EMBL" id="BMAV01026200">
    <property type="protein sequence ID" value="GFS48237.1"/>
    <property type="molecule type" value="Genomic_DNA"/>
</dbReference>
<reference evidence="2" key="1">
    <citation type="submission" date="2020-08" db="EMBL/GenBank/DDBJ databases">
        <title>Multicomponent nature underlies the extraordinary mechanical properties of spider dragline silk.</title>
        <authorList>
            <person name="Kono N."/>
            <person name="Nakamura H."/>
            <person name="Mori M."/>
            <person name="Yoshida Y."/>
            <person name="Ohtoshi R."/>
            <person name="Malay A.D."/>
            <person name="Moran D.A.P."/>
            <person name="Tomita M."/>
            <person name="Numata K."/>
            <person name="Arakawa K."/>
        </authorList>
    </citation>
    <scope>NUCLEOTIDE SEQUENCE</scope>
</reference>
<organism evidence="2 3">
    <name type="scientific">Trichonephila inaurata madagascariensis</name>
    <dbReference type="NCBI Taxonomy" id="2747483"/>
    <lineage>
        <taxon>Eukaryota</taxon>
        <taxon>Metazoa</taxon>
        <taxon>Ecdysozoa</taxon>
        <taxon>Arthropoda</taxon>
        <taxon>Chelicerata</taxon>
        <taxon>Arachnida</taxon>
        <taxon>Araneae</taxon>
        <taxon>Araneomorphae</taxon>
        <taxon>Entelegynae</taxon>
        <taxon>Araneoidea</taxon>
        <taxon>Nephilidae</taxon>
        <taxon>Trichonephila</taxon>
        <taxon>Trichonephila inaurata</taxon>
    </lineage>
</organism>
<gene>
    <name evidence="2" type="ORF">TNIN_414191</name>
</gene>
<sequence length="327" mass="36545">MEIDHDMTTECTNIPLPTSRSSTPDLFTPCEQLIQVQNDIKKFTLLSIGAQQSLNSLAPFMTADDPEVTELFQRLKFYQEELKRAECEYGTLPTCTTSGCTVHGTPPSSPSKSLKDYPALPKSNSIKRKESNDGFISPTRRQTIKKPNLIINNSFSLETGNTFDKLKEKDITGTSTPQASTQNDNIPANTNQIKKFLPPPIMLYCTDTIRNTMKTINSSFPHLRMESIVRPNVSYAQATNSQPTINHKNTHQMATRNEVPVIPQQPQASRKIKIPPTAPINNIPENTPQYAIVQTLQQTMQTLAVLTQQFAALNFNPPPSSQEKLKK</sequence>
<comment type="caution">
    <text evidence="2">The sequence shown here is derived from an EMBL/GenBank/DDBJ whole genome shotgun (WGS) entry which is preliminary data.</text>
</comment>
<evidence type="ECO:0000256" key="1">
    <source>
        <dbReference type="SAM" id="MobiDB-lite"/>
    </source>
</evidence>
<protein>
    <submittedName>
        <fullName evidence="2">Uncharacterized protein</fullName>
    </submittedName>
</protein>
<proteinExistence type="predicted"/>
<dbReference type="AlphaFoldDB" id="A0A8X6JP21"/>
<accession>A0A8X6JP21</accession>